<protein>
    <recommendedName>
        <fullName evidence="1">site-specific DNA-methyltransferase (adenine-specific)</fullName>
        <ecNumber evidence="1">2.1.1.72</ecNumber>
    </recommendedName>
</protein>
<dbReference type="GO" id="GO:0003676">
    <property type="term" value="F:nucleic acid binding"/>
    <property type="evidence" value="ECO:0007669"/>
    <property type="project" value="InterPro"/>
</dbReference>
<dbReference type="AlphaFoldDB" id="A0A6C0ANB2"/>
<dbReference type="SUPFAM" id="SSF53335">
    <property type="entry name" value="S-adenosyl-L-methionine-dependent methyltransferases"/>
    <property type="match status" value="1"/>
</dbReference>
<dbReference type="PRINTS" id="PR00505">
    <property type="entry name" value="D12N6MTFRASE"/>
</dbReference>
<dbReference type="GO" id="GO:0009007">
    <property type="term" value="F:site-specific DNA-methyltransferase (adenine-specific) activity"/>
    <property type="evidence" value="ECO:0007669"/>
    <property type="project" value="UniProtKB-EC"/>
</dbReference>
<dbReference type="GO" id="GO:0032259">
    <property type="term" value="P:methylation"/>
    <property type="evidence" value="ECO:0007669"/>
    <property type="project" value="UniProtKB-KW"/>
</dbReference>
<dbReference type="GO" id="GO:0009307">
    <property type="term" value="P:DNA restriction-modification system"/>
    <property type="evidence" value="ECO:0007669"/>
    <property type="project" value="InterPro"/>
</dbReference>
<dbReference type="InterPro" id="IPR012327">
    <property type="entry name" value="MeTrfase_D12"/>
</dbReference>
<evidence type="ECO:0000256" key="5">
    <source>
        <dbReference type="ARBA" id="ARBA00047942"/>
    </source>
</evidence>
<name>A0A6C0ANB2_9ZZZZ</name>
<dbReference type="EC" id="2.1.1.72" evidence="1"/>
<accession>A0A6C0ANB2</accession>
<evidence type="ECO:0000256" key="1">
    <source>
        <dbReference type="ARBA" id="ARBA00011900"/>
    </source>
</evidence>
<sequence>MKNSELCFRSFNYIGSKMKLLDFIESKINEYTGKRLDEIRSFADIFSGTGVVAYHSLKRGCKKILTNDIQNYAYVVSSVWTTKNIDVEKVKLLLNEINGDNDKLDINEISATERDFIYNNYTEASDVGRMYLTRLNGYKVDKTRQRLNILLGEKRINKDEFNLMLKVLLYAVTGISNIASVYGAYLKNYKQSSLKNLNLDVKLIDSMINDDKIEHSSYNINVTDLLDTVDLSDYEVVYLDPPYVANRSYHDNYHLLETISKYDYPNIKGKTGLRDETTTKSKFCSKRDALEEFRLILGKIKSKYIFISYSSESIVNKEKMIEILQENWDDVKCYEKNYQRFKSNKNSDEKQAKNVVEYLFCGKKRGNC</sequence>
<keyword evidence="2" id="KW-0489">Methyltransferase</keyword>
<evidence type="ECO:0000256" key="3">
    <source>
        <dbReference type="ARBA" id="ARBA00022679"/>
    </source>
</evidence>
<dbReference type="Gene3D" id="3.40.50.150">
    <property type="entry name" value="Vaccinia Virus protein VP39"/>
    <property type="match status" value="1"/>
</dbReference>
<dbReference type="InterPro" id="IPR029063">
    <property type="entry name" value="SAM-dependent_MTases_sf"/>
</dbReference>
<comment type="catalytic activity">
    <reaction evidence="5">
        <text>a 2'-deoxyadenosine in DNA + S-adenosyl-L-methionine = an N(6)-methyl-2'-deoxyadenosine in DNA + S-adenosyl-L-homocysteine + H(+)</text>
        <dbReference type="Rhea" id="RHEA:15197"/>
        <dbReference type="Rhea" id="RHEA-COMP:12418"/>
        <dbReference type="Rhea" id="RHEA-COMP:12419"/>
        <dbReference type="ChEBI" id="CHEBI:15378"/>
        <dbReference type="ChEBI" id="CHEBI:57856"/>
        <dbReference type="ChEBI" id="CHEBI:59789"/>
        <dbReference type="ChEBI" id="CHEBI:90615"/>
        <dbReference type="ChEBI" id="CHEBI:90616"/>
        <dbReference type="EC" id="2.1.1.72"/>
    </reaction>
</comment>
<evidence type="ECO:0000256" key="4">
    <source>
        <dbReference type="ARBA" id="ARBA00022691"/>
    </source>
</evidence>
<evidence type="ECO:0000313" key="6">
    <source>
        <dbReference type="EMBL" id="QHS80785.1"/>
    </source>
</evidence>
<dbReference type="EMBL" id="MN740719">
    <property type="protein sequence ID" value="QHS80785.1"/>
    <property type="molecule type" value="Genomic_DNA"/>
</dbReference>
<proteinExistence type="predicted"/>
<keyword evidence="4" id="KW-0949">S-adenosyl-L-methionine</keyword>
<evidence type="ECO:0000256" key="2">
    <source>
        <dbReference type="ARBA" id="ARBA00022603"/>
    </source>
</evidence>
<reference evidence="6" key="1">
    <citation type="journal article" date="2020" name="Nature">
        <title>Giant virus diversity and host interactions through global metagenomics.</title>
        <authorList>
            <person name="Schulz F."/>
            <person name="Roux S."/>
            <person name="Paez-Espino D."/>
            <person name="Jungbluth S."/>
            <person name="Walsh D.A."/>
            <person name="Denef V.J."/>
            <person name="McMahon K.D."/>
            <person name="Konstantinidis K.T."/>
            <person name="Eloe-Fadrosh E.A."/>
            <person name="Kyrpides N.C."/>
            <person name="Woyke T."/>
        </authorList>
    </citation>
    <scope>NUCLEOTIDE SEQUENCE</scope>
    <source>
        <strain evidence="6">GVMAG-S-1091796-13</strain>
    </source>
</reference>
<keyword evidence="3" id="KW-0808">Transferase</keyword>
<organism evidence="6">
    <name type="scientific">viral metagenome</name>
    <dbReference type="NCBI Taxonomy" id="1070528"/>
    <lineage>
        <taxon>unclassified sequences</taxon>
        <taxon>metagenomes</taxon>
        <taxon>organismal metagenomes</taxon>
    </lineage>
</organism>
<dbReference type="InterPro" id="IPR002052">
    <property type="entry name" value="DNA_methylase_N6_adenine_CS"/>
</dbReference>
<dbReference type="PROSITE" id="PS00092">
    <property type="entry name" value="N6_MTASE"/>
    <property type="match status" value="1"/>
</dbReference>
<dbReference type="Pfam" id="PF02086">
    <property type="entry name" value="MethyltransfD12"/>
    <property type="match status" value="1"/>
</dbReference>